<organism evidence="1 2">
    <name type="scientific">Coccidioides immitis H538.4</name>
    <dbReference type="NCBI Taxonomy" id="396776"/>
    <lineage>
        <taxon>Eukaryota</taxon>
        <taxon>Fungi</taxon>
        <taxon>Dikarya</taxon>
        <taxon>Ascomycota</taxon>
        <taxon>Pezizomycotina</taxon>
        <taxon>Eurotiomycetes</taxon>
        <taxon>Eurotiomycetidae</taxon>
        <taxon>Onygenales</taxon>
        <taxon>Onygenaceae</taxon>
        <taxon>Coccidioides</taxon>
    </lineage>
</organism>
<dbReference type="EMBL" id="DS017043">
    <property type="protein sequence ID" value="KMU91785.1"/>
    <property type="molecule type" value="Genomic_DNA"/>
</dbReference>
<dbReference type="Proteomes" id="UP000054563">
    <property type="component" value="Unassembled WGS sequence"/>
</dbReference>
<accession>A0A0J8S2Z4</accession>
<evidence type="ECO:0000313" key="1">
    <source>
        <dbReference type="EMBL" id="KMU91785.1"/>
    </source>
</evidence>
<reference evidence="2" key="1">
    <citation type="journal article" date="2010" name="Genome Res.">
        <title>Population genomic sequencing of Coccidioides fungi reveals recent hybridization and transposon control.</title>
        <authorList>
            <person name="Neafsey D.E."/>
            <person name="Barker B.M."/>
            <person name="Sharpton T.J."/>
            <person name="Stajich J.E."/>
            <person name="Park D.J."/>
            <person name="Whiston E."/>
            <person name="Hung C.-Y."/>
            <person name="McMahan C."/>
            <person name="White J."/>
            <person name="Sykes S."/>
            <person name="Heiman D."/>
            <person name="Young S."/>
            <person name="Zeng Q."/>
            <person name="Abouelleil A."/>
            <person name="Aftuck L."/>
            <person name="Bessette D."/>
            <person name="Brown A."/>
            <person name="FitzGerald M."/>
            <person name="Lui A."/>
            <person name="Macdonald J.P."/>
            <person name="Priest M."/>
            <person name="Orbach M.J."/>
            <person name="Galgiani J.N."/>
            <person name="Kirkland T.N."/>
            <person name="Cole G.T."/>
            <person name="Birren B.W."/>
            <person name="Henn M.R."/>
            <person name="Taylor J.W."/>
            <person name="Rounsley S.D."/>
        </authorList>
    </citation>
    <scope>NUCLEOTIDE SEQUENCE [LARGE SCALE GENOMIC DNA]</scope>
    <source>
        <strain evidence="2">H538.4</strain>
    </source>
</reference>
<protein>
    <submittedName>
        <fullName evidence="1">Uncharacterized protein</fullName>
    </submittedName>
</protein>
<dbReference type="STRING" id="396776.A0A0J8S2Z4"/>
<dbReference type="VEuPathDB" id="FungiDB:CIHG_09658"/>
<name>A0A0J8S2Z4_COCIT</name>
<dbReference type="OrthoDB" id="1923006at2759"/>
<proteinExistence type="predicted"/>
<gene>
    <name evidence="1" type="ORF">CIHG_09658</name>
</gene>
<dbReference type="eggNOG" id="KOG1439">
    <property type="taxonomic scope" value="Eukaryota"/>
</dbReference>
<evidence type="ECO:0000313" key="2">
    <source>
        <dbReference type="Proteomes" id="UP000054563"/>
    </source>
</evidence>
<dbReference type="AlphaFoldDB" id="A0A0J8S2Z4"/>
<sequence length="80" mass="8943">MQFTQLGHLGTDILPKDGLAGVDSQILVFPSPCLDLEFNDSMIDQVRHVWKDIMGADADENEFLVFENREAAEEENMSAS</sequence>